<evidence type="ECO:0000256" key="1">
    <source>
        <dbReference type="SAM" id="MobiDB-lite"/>
    </source>
</evidence>
<feature type="region of interest" description="Disordered" evidence="1">
    <location>
        <begin position="1"/>
        <end position="202"/>
    </location>
</feature>
<feature type="compositionally biased region" description="Acidic residues" evidence="1">
    <location>
        <begin position="133"/>
        <end position="154"/>
    </location>
</feature>
<protein>
    <submittedName>
        <fullName evidence="2">Uncharacterized protein</fullName>
    </submittedName>
</protein>
<organism evidence="2 3">
    <name type="scientific">Phialophora macrospora</name>
    <dbReference type="NCBI Taxonomy" id="1851006"/>
    <lineage>
        <taxon>Eukaryota</taxon>
        <taxon>Fungi</taxon>
        <taxon>Dikarya</taxon>
        <taxon>Ascomycota</taxon>
        <taxon>Pezizomycotina</taxon>
        <taxon>Eurotiomycetes</taxon>
        <taxon>Chaetothyriomycetidae</taxon>
        <taxon>Chaetothyriales</taxon>
        <taxon>Herpotrichiellaceae</taxon>
        <taxon>Phialophora</taxon>
    </lineage>
</organism>
<dbReference type="EMBL" id="KN846962">
    <property type="protein sequence ID" value="KIW62873.1"/>
    <property type="molecule type" value="Genomic_DNA"/>
</dbReference>
<dbReference type="HOGENOM" id="CLU_1354442_0_0_1"/>
<evidence type="ECO:0000313" key="2">
    <source>
        <dbReference type="EMBL" id="KIW62873.1"/>
    </source>
</evidence>
<sequence>MDPTPAGPAACSTSQSLPNQKTGWRELPTHSSTHGPFPAVRRVPYGADDFESHKALGETRVPFPQAVRTRKRKGAKDNAQGKVDKASPETERVHDAGGPAHVPRTKHARIKESAAEVVARAPLKGRKRKAIEIEDGDEDDQDYEYDDDDDDDGGDGGSRARRTGKTKAHKTGKAGKPSKSSKRSHPDHAGHGARDIRAFFHS</sequence>
<gene>
    <name evidence="2" type="ORF">PV04_09765</name>
</gene>
<keyword evidence="3" id="KW-1185">Reference proteome</keyword>
<proteinExistence type="predicted"/>
<reference evidence="2 3" key="1">
    <citation type="submission" date="2015-01" db="EMBL/GenBank/DDBJ databases">
        <title>The Genome Sequence of Capronia semiimmersa CBS27337.</title>
        <authorList>
            <consortium name="The Broad Institute Genomics Platform"/>
            <person name="Cuomo C."/>
            <person name="de Hoog S."/>
            <person name="Gorbushina A."/>
            <person name="Stielow B."/>
            <person name="Teixiera M."/>
            <person name="Abouelleil A."/>
            <person name="Chapman S.B."/>
            <person name="Priest M."/>
            <person name="Young S.K."/>
            <person name="Wortman J."/>
            <person name="Nusbaum C."/>
            <person name="Birren B."/>
        </authorList>
    </citation>
    <scope>NUCLEOTIDE SEQUENCE [LARGE SCALE GENOMIC DNA]</scope>
    <source>
        <strain evidence="2 3">CBS 27337</strain>
    </source>
</reference>
<feature type="compositionally biased region" description="Basic residues" evidence="1">
    <location>
        <begin position="159"/>
        <end position="173"/>
    </location>
</feature>
<feature type="compositionally biased region" description="Polar residues" evidence="1">
    <location>
        <begin position="11"/>
        <end position="22"/>
    </location>
</feature>
<feature type="compositionally biased region" description="Basic and acidic residues" evidence="1">
    <location>
        <begin position="184"/>
        <end position="202"/>
    </location>
</feature>
<dbReference type="AlphaFoldDB" id="A0A0D2F4R0"/>
<accession>A0A0D2F4R0</accession>
<name>A0A0D2F4R0_9EURO</name>
<evidence type="ECO:0000313" key="3">
    <source>
        <dbReference type="Proteomes" id="UP000054266"/>
    </source>
</evidence>
<feature type="compositionally biased region" description="Basic and acidic residues" evidence="1">
    <location>
        <begin position="82"/>
        <end position="95"/>
    </location>
</feature>
<dbReference type="Proteomes" id="UP000054266">
    <property type="component" value="Unassembled WGS sequence"/>
</dbReference>